<feature type="region of interest" description="Disordered" evidence="1">
    <location>
        <begin position="182"/>
        <end position="204"/>
    </location>
</feature>
<organism evidence="2 3">
    <name type="scientific">Ephemerocybe angulata</name>
    <dbReference type="NCBI Taxonomy" id="980116"/>
    <lineage>
        <taxon>Eukaryota</taxon>
        <taxon>Fungi</taxon>
        <taxon>Dikarya</taxon>
        <taxon>Basidiomycota</taxon>
        <taxon>Agaricomycotina</taxon>
        <taxon>Agaricomycetes</taxon>
        <taxon>Agaricomycetidae</taxon>
        <taxon>Agaricales</taxon>
        <taxon>Agaricineae</taxon>
        <taxon>Psathyrellaceae</taxon>
        <taxon>Ephemerocybe</taxon>
    </lineage>
</organism>
<proteinExistence type="predicted"/>
<name>A0A8H6LXU0_9AGAR</name>
<evidence type="ECO:0000313" key="3">
    <source>
        <dbReference type="Proteomes" id="UP000521943"/>
    </source>
</evidence>
<feature type="compositionally biased region" description="Acidic residues" evidence="1">
    <location>
        <begin position="187"/>
        <end position="204"/>
    </location>
</feature>
<sequence>MTKPRYDNLFWDGTEIRDQLEEDVDLRCQLIFSLMTYSNVTIFELLRFIFSTTIPSIHHRASLFLADRSTSDEHDNDANTSTSFHPATILKLWYKNFPKARPGIDRMIQPYARDIVLHESDKIIENKSLKVIAKSLTQASVENITTPGMLVDTYQELAPFTWDLLWTISASPNDHRKALIRTGGEDKVEEEEDDWDDDPNLEDGPDIDPMAVPARVHGFSRNPLFPVLVSISMLTFVRNRATNALPLVLGLFFKIEGTSSRVMKMLSNVGLCVSSRTVERVRKGMSSPV</sequence>
<keyword evidence="3" id="KW-1185">Reference proteome</keyword>
<comment type="caution">
    <text evidence="2">The sequence shown here is derived from an EMBL/GenBank/DDBJ whole genome shotgun (WGS) entry which is preliminary data.</text>
</comment>
<dbReference type="OrthoDB" id="3207600at2759"/>
<accession>A0A8H6LXU0</accession>
<dbReference type="AlphaFoldDB" id="A0A8H6LXU0"/>
<gene>
    <name evidence="2" type="ORF">DFP72DRAFT_1146835</name>
</gene>
<protein>
    <submittedName>
        <fullName evidence="2">Uncharacterized protein</fullName>
    </submittedName>
</protein>
<dbReference type="EMBL" id="JACGCI010000075">
    <property type="protein sequence ID" value="KAF6748023.1"/>
    <property type="molecule type" value="Genomic_DNA"/>
</dbReference>
<dbReference type="Proteomes" id="UP000521943">
    <property type="component" value="Unassembled WGS sequence"/>
</dbReference>
<evidence type="ECO:0000256" key="1">
    <source>
        <dbReference type="SAM" id="MobiDB-lite"/>
    </source>
</evidence>
<reference evidence="2 3" key="1">
    <citation type="submission" date="2020-07" db="EMBL/GenBank/DDBJ databases">
        <title>Comparative genomics of pyrophilous fungi reveals a link between fire events and developmental genes.</title>
        <authorList>
            <consortium name="DOE Joint Genome Institute"/>
            <person name="Steindorff A.S."/>
            <person name="Carver A."/>
            <person name="Calhoun S."/>
            <person name="Stillman K."/>
            <person name="Liu H."/>
            <person name="Lipzen A."/>
            <person name="Pangilinan J."/>
            <person name="Labutti K."/>
            <person name="Bruns T.D."/>
            <person name="Grigoriev I.V."/>
        </authorList>
    </citation>
    <scope>NUCLEOTIDE SEQUENCE [LARGE SCALE GENOMIC DNA]</scope>
    <source>
        <strain evidence="2 3">CBS 144469</strain>
    </source>
</reference>
<evidence type="ECO:0000313" key="2">
    <source>
        <dbReference type="EMBL" id="KAF6748023.1"/>
    </source>
</evidence>